<accession>A0AAD8V8F5</accession>
<organism evidence="2 3">
    <name type="scientific">Lolium multiflorum</name>
    <name type="common">Italian ryegrass</name>
    <name type="synonym">Lolium perenne subsp. multiflorum</name>
    <dbReference type="NCBI Taxonomy" id="4521"/>
    <lineage>
        <taxon>Eukaryota</taxon>
        <taxon>Viridiplantae</taxon>
        <taxon>Streptophyta</taxon>
        <taxon>Embryophyta</taxon>
        <taxon>Tracheophyta</taxon>
        <taxon>Spermatophyta</taxon>
        <taxon>Magnoliopsida</taxon>
        <taxon>Liliopsida</taxon>
        <taxon>Poales</taxon>
        <taxon>Poaceae</taxon>
        <taxon>BOP clade</taxon>
        <taxon>Pooideae</taxon>
        <taxon>Poodae</taxon>
        <taxon>Poeae</taxon>
        <taxon>Poeae Chloroplast Group 2 (Poeae type)</taxon>
        <taxon>Loliodinae</taxon>
        <taxon>Loliinae</taxon>
        <taxon>Lolium</taxon>
    </lineage>
</organism>
<dbReference type="InterPro" id="IPR001810">
    <property type="entry name" value="F-box_dom"/>
</dbReference>
<proteinExistence type="predicted"/>
<reference evidence="2" key="1">
    <citation type="submission" date="2023-07" db="EMBL/GenBank/DDBJ databases">
        <title>A chromosome-level genome assembly of Lolium multiflorum.</title>
        <authorList>
            <person name="Chen Y."/>
            <person name="Copetti D."/>
            <person name="Kolliker R."/>
            <person name="Studer B."/>
        </authorList>
    </citation>
    <scope>NUCLEOTIDE SEQUENCE</scope>
    <source>
        <strain evidence="2">02402/16</strain>
        <tissue evidence="2">Leaf</tissue>
    </source>
</reference>
<evidence type="ECO:0000313" key="2">
    <source>
        <dbReference type="EMBL" id="KAK1596223.1"/>
    </source>
</evidence>
<keyword evidence="3" id="KW-1185">Reference proteome</keyword>
<sequence>MEPPPAPPPALLDELLEEVFFRLPPDEPAHLVRASLVCRPWRRIIADRGFRRRYGEFHRTPLLLGFFANLARKPHSQAVFVPTSAFCPAEDNRPQWIVIDCRHGRALFAPYHWKTRGAASFDLVVWDPMTGDWHPVPLPESLDLSVGFSAAVLCTAGGCDHRGCQGGPFCVAVAFSRRQVNRASACLYSSETGEWSELTSVHHANALVKNTPSILVGDKLYFSCTTRHIFKYQLNSLGLSLLELPLASQDNGRLITMDDGGLGYAGIDGTDLILFSGETGGGGETVAWAQRRVIDLNSLLPVGALLDPAFAGGRLLNPRVNGFAEGTQVIFVGTSVCVYMVELEFGRVTKVLDHDADVVPYMSFCIPVFSAMEAASSSRRKLSWYFKCMQNSRR</sequence>
<dbReference type="InterPro" id="IPR056594">
    <property type="entry name" value="AT5G49610-like_b-prop"/>
</dbReference>
<dbReference type="SUPFAM" id="SSF81383">
    <property type="entry name" value="F-box domain"/>
    <property type="match status" value="1"/>
</dbReference>
<gene>
    <name evidence="2" type="ORF">QYE76_059304</name>
</gene>
<dbReference type="PANTHER" id="PTHR32133">
    <property type="entry name" value="OS07G0120400 PROTEIN"/>
    <property type="match status" value="1"/>
</dbReference>
<name>A0AAD8V8F5_LOLMU</name>
<dbReference type="Pfam" id="PF23635">
    <property type="entry name" value="Beta-prop_AT5G49610-like"/>
    <property type="match status" value="1"/>
</dbReference>
<protein>
    <recommendedName>
        <fullName evidence="1">F-box domain-containing protein</fullName>
    </recommendedName>
</protein>
<dbReference type="AlphaFoldDB" id="A0AAD8V8F5"/>
<dbReference type="Proteomes" id="UP001231189">
    <property type="component" value="Unassembled WGS sequence"/>
</dbReference>
<evidence type="ECO:0000259" key="1">
    <source>
        <dbReference type="SMART" id="SM00256"/>
    </source>
</evidence>
<dbReference type="SUPFAM" id="SSF50965">
    <property type="entry name" value="Galactose oxidase, central domain"/>
    <property type="match status" value="1"/>
</dbReference>
<comment type="caution">
    <text evidence="2">The sequence shown here is derived from an EMBL/GenBank/DDBJ whole genome shotgun (WGS) entry which is preliminary data.</text>
</comment>
<dbReference type="Gene3D" id="1.20.1280.50">
    <property type="match status" value="1"/>
</dbReference>
<dbReference type="InterPro" id="IPR011043">
    <property type="entry name" value="Gal_Oxase/kelch_b-propeller"/>
</dbReference>
<dbReference type="InterPro" id="IPR036047">
    <property type="entry name" value="F-box-like_dom_sf"/>
</dbReference>
<dbReference type="PANTHER" id="PTHR32133:SF392">
    <property type="entry name" value="F-BOX DOMAIN-CONTAINING PROTEIN"/>
    <property type="match status" value="1"/>
</dbReference>
<dbReference type="SMART" id="SM00256">
    <property type="entry name" value="FBOX"/>
    <property type="match status" value="1"/>
</dbReference>
<dbReference type="EMBL" id="JAUUTY010000660">
    <property type="protein sequence ID" value="KAK1596223.1"/>
    <property type="molecule type" value="Genomic_DNA"/>
</dbReference>
<evidence type="ECO:0000313" key="3">
    <source>
        <dbReference type="Proteomes" id="UP001231189"/>
    </source>
</evidence>
<dbReference type="Pfam" id="PF00646">
    <property type="entry name" value="F-box"/>
    <property type="match status" value="1"/>
</dbReference>
<feature type="domain" description="F-box" evidence="1">
    <location>
        <begin position="11"/>
        <end position="54"/>
    </location>
</feature>